<keyword evidence="2" id="KW-1185">Reference proteome</keyword>
<organism evidence="1 2">
    <name type="scientific">Actinomortierella ambigua</name>
    <dbReference type="NCBI Taxonomy" id="1343610"/>
    <lineage>
        <taxon>Eukaryota</taxon>
        <taxon>Fungi</taxon>
        <taxon>Fungi incertae sedis</taxon>
        <taxon>Mucoromycota</taxon>
        <taxon>Mortierellomycotina</taxon>
        <taxon>Mortierellomycetes</taxon>
        <taxon>Mortierellales</taxon>
        <taxon>Mortierellaceae</taxon>
        <taxon>Actinomortierella</taxon>
    </lineage>
</organism>
<evidence type="ECO:0000313" key="1">
    <source>
        <dbReference type="EMBL" id="KAG0266171.1"/>
    </source>
</evidence>
<sequence length="77" mass="8889">MTLEQRYGTVTPTLSSTNGKWMDIETELFQAWQMVRDEAQNYAKIDGDVDLQPPETRILLDQARNPFVRPSYLPLGM</sequence>
<comment type="caution">
    <text evidence="1">The sequence shown here is derived from an EMBL/GenBank/DDBJ whole genome shotgun (WGS) entry which is preliminary data.</text>
</comment>
<reference evidence="1" key="1">
    <citation type="journal article" date="2020" name="Fungal Divers.">
        <title>Resolving the Mortierellaceae phylogeny through synthesis of multi-gene phylogenetics and phylogenomics.</title>
        <authorList>
            <person name="Vandepol N."/>
            <person name="Liber J."/>
            <person name="Desiro A."/>
            <person name="Na H."/>
            <person name="Kennedy M."/>
            <person name="Barry K."/>
            <person name="Grigoriev I.V."/>
            <person name="Miller A.N."/>
            <person name="O'Donnell K."/>
            <person name="Stajich J.E."/>
            <person name="Bonito G."/>
        </authorList>
    </citation>
    <scope>NUCLEOTIDE SEQUENCE</scope>
    <source>
        <strain evidence="1">BC1065</strain>
    </source>
</reference>
<evidence type="ECO:0000313" key="2">
    <source>
        <dbReference type="Proteomes" id="UP000807716"/>
    </source>
</evidence>
<proteinExistence type="predicted"/>
<gene>
    <name evidence="1" type="ORF">DFQ27_000123</name>
</gene>
<protein>
    <submittedName>
        <fullName evidence="1">Uncharacterized protein</fullName>
    </submittedName>
</protein>
<accession>A0A9P6QDF1</accession>
<dbReference type="EMBL" id="JAAAJB010000100">
    <property type="protein sequence ID" value="KAG0266171.1"/>
    <property type="molecule type" value="Genomic_DNA"/>
</dbReference>
<name>A0A9P6QDF1_9FUNG</name>
<dbReference type="Proteomes" id="UP000807716">
    <property type="component" value="Unassembled WGS sequence"/>
</dbReference>
<dbReference type="AlphaFoldDB" id="A0A9P6QDF1"/>